<evidence type="ECO:0000313" key="2">
    <source>
        <dbReference type="Proteomes" id="UP000324800"/>
    </source>
</evidence>
<proteinExistence type="predicted"/>
<comment type="caution">
    <text evidence="1">The sequence shown here is derived from an EMBL/GenBank/DDBJ whole genome shotgun (WGS) entry which is preliminary data.</text>
</comment>
<evidence type="ECO:0000313" key="1">
    <source>
        <dbReference type="EMBL" id="KAA6353465.1"/>
    </source>
</evidence>
<gene>
    <name evidence="1" type="ORF">EZS28_051008</name>
</gene>
<name>A0A5J4T7W0_9EUKA</name>
<sequence length="91" mass="9836">MAACANAIKYVLANKGIDINTNYPIIEVKTNKFISYPVKVSLQEILNTSVMVSDESINTLNSGTSTSSFMASSEESSAGSFTSSLYLYTFD</sequence>
<protein>
    <submittedName>
        <fullName evidence="1">Uncharacterized protein</fullName>
    </submittedName>
</protein>
<reference evidence="1 2" key="1">
    <citation type="submission" date="2019-03" db="EMBL/GenBank/DDBJ databases">
        <title>Single cell metagenomics reveals metabolic interactions within the superorganism composed of flagellate Streblomastix strix and complex community of Bacteroidetes bacteria on its surface.</title>
        <authorList>
            <person name="Treitli S.C."/>
            <person name="Kolisko M."/>
            <person name="Husnik F."/>
            <person name="Keeling P."/>
            <person name="Hampl V."/>
        </authorList>
    </citation>
    <scope>NUCLEOTIDE SEQUENCE [LARGE SCALE GENOMIC DNA]</scope>
    <source>
        <strain evidence="1">ST1C</strain>
    </source>
</reference>
<dbReference type="AlphaFoldDB" id="A0A5J4T7W0"/>
<dbReference type="EMBL" id="SNRW01038064">
    <property type="protein sequence ID" value="KAA6353465.1"/>
    <property type="molecule type" value="Genomic_DNA"/>
</dbReference>
<organism evidence="1 2">
    <name type="scientific">Streblomastix strix</name>
    <dbReference type="NCBI Taxonomy" id="222440"/>
    <lineage>
        <taxon>Eukaryota</taxon>
        <taxon>Metamonada</taxon>
        <taxon>Preaxostyla</taxon>
        <taxon>Oxymonadida</taxon>
        <taxon>Streblomastigidae</taxon>
        <taxon>Streblomastix</taxon>
    </lineage>
</organism>
<accession>A0A5J4T7W0</accession>
<dbReference type="Proteomes" id="UP000324800">
    <property type="component" value="Unassembled WGS sequence"/>
</dbReference>